<evidence type="ECO:0000313" key="2">
    <source>
        <dbReference type="Proteomes" id="UP000789739"/>
    </source>
</evidence>
<sequence>PVTKREIEEYTYAEIEQKTKRVKGMTMPSSYCKPKEMIRFLDEEDPFMCNHRPHDPEVPITLYHPTFTRFQENCARATVTKEDCASVIELIELMRMVFRYESERQHEFHSWASKYFNLAVGKLPLPGEHQEADIGAVATIGQFSFALLVGKIKNEIGEGGGCAYIQSCASYTKLIGLNNSDIVRQGLNPAFLLYLCGPYLGISRAVLGKDFTMEPLTPIFPLLFMKNDPNAMEALAHVLVALKTGLHELNDYYQFVTESGEFGFSYVKQICSGKLLFLVKGKTGDFQDKLMVLKFTKRYGIDGHNYCAKKKVAPEVYAHNNRTSWTMVVMEYLSEEEYITAHTAIYDRKQDRKVLLKKAEDTVSILHAGGFAHGDLWASNIMVSHDMMQMKVIDFDWCGLDGSATYPHFISTNIPWHHSVDCGKPIKKEHDMYLLKKSFE</sequence>
<dbReference type="EMBL" id="CAJVPI010002853">
    <property type="protein sequence ID" value="CAG8650411.1"/>
    <property type="molecule type" value="Genomic_DNA"/>
</dbReference>
<proteinExistence type="predicted"/>
<organism evidence="1 2">
    <name type="scientific">Paraglomus brasilianum</name>
    <dbReference type="NCBI Taxonomy" id="144538"/>
    <lineage>
        <taxon>Eukaryota</taxon>
        <taxon>Fungi</taxon>
        <taxon>Fungi incertae sedis</taxon>
        <taxon>Mucoromycota</taxon>
        <taxon>Glomeromycotina</taxon>
        <taxon>Glomeromycetes</taxon>
        <taxon>Paraglomerales</taxon>
        <taxon>Paraglomeraceae</taxon>
        <taxon>Paraglomus</taxon>
    </lineage>
</organism>
<gene>
    <name evidence="1" type="ORF">PBRASI_LOCUS10238</name>
</gene>
<feature type="non-terminal residue" evidence="1">
    <location>
        <position position="1"/>
    </location>
</feature>
<dbReference type="SUPFAM" id="SSF56112">
    <property type="entry name" value="Protein kinase-like (PK-like)"/>
    <property type="match status" value="1"/>
</dbReference>
<name>A0A9N9H3H7_9GLOM</name>
<dbReference type="Proteomes" id="UP000789739">
    <property type="component" value="Unassembled WGS sequence"/>
</dbReference>
<dbReference type="AlphaFoldDB" id="A0A9N9H3H7"/>
<reference evidence="1" key="1">
    <citation type="submission" date="2021-06" db="EMBL/GenBank/DDBJ databases">
        <authorList>
            <person name="Kallberg Y."/>
            <person name="Tangrot J."/>
            <person name="Rosling A."/>
        </authorList>
    </citation>
    <scope>NUCLEOTIDE SEQUENCE</scope>
    <source>
        <strain evidence="1">BR232B</strain>
    </source>
</reference>
<dbReference type="Pfam" id="PF06293">
    <property type="entry name" value="Kdo"/>
    <property type="match status" value="1"/>
</dbReference>
<dbReference type="Gene3D" id="1.10.510.10">
    <property type="entry name" value="Transferase(Phosphotransferase) domain 1"/>
    <property type="match status" value="1"/>
</dbReference>
<comment type="caution">
    <text evidence="1">The sequence shown here is derived from an EMBL/GenBank/DDBJ whole genome shotgun (WGS) entry which is preliminary data.</text>
</comment>
<protein>
    <submittedName>
        <fullName evidence="1">2009_t:CDS:1</fullName>
    </submittedName>
</protein>
<evidence type="ECO:0000313" key="1">
    <source>
        <dbReference type="EMBL" id="CAG8650411.1"/>
    </source>
</evidence>
<accession>A0A9N9H3H7</accession>
<dbReference type="InterPro" id="IPR011009">
    <property type="entry name" value="Kinase-like_dom_sf"/>
</dbReference>
<dbReference type="OrthoDB" id="2416192at2759"/>
<keyword evidence="2" id="KW-1185">Reference proteome</keyword>